<feature type="domain" description="Rhodanese" evidence="1">
    <location>
        <begin position="132"/>
        <end position="221"/>
    </location>
</feature>
<proteinExistence type="predicted"/>
<feature type="domain" description="HTH arsR-type" evidence="2">
    <location>
        <begin position="9"/>
        <end position="103"/>
    </location>
</feature>
<reference evidence="3 4" key="1">
    <citation type="submission" date="2022-05" db="EMBL/GenBank/DDBJ databases">
        <title>Streptomyces sp. nov. RY43-2 isolated from soil of a peat swamp forest.</title>
        <authorList>
            <person name="Kanchanasin P."/>
            <person name="Tanasupawat S."/>
            <person name="Phongsopitanun W."/>
        </authorList>
    </citation>
    <scope>NUCLEOTIDE SEQUENCE [LARGE SCALE GENOMIC DNA]</scope>
    <source>
        <strain evidence="3 4">RY43-2</strain>
    </source>
</reference>
<dbReference type="PROSITE" id="PS50206">
    <property type="entry name" value="RHODANESE_3"/>
    <property type="match status" value="1"/>
</dbReference>
<organism evidence="3 4">
    <name type="scientific">Streptomyces macrolidinus</name>
    <dbReference type="NCBI Taxonomy" id="2952607"/>
    <lineage>
        <taxon>Bacteria</taxon>
        <taxon>Bacillati</taxon>
        <taxon>Actinomycetota</taxon>
        <taxon>Actinomycetes</taxon>
        <taxon>Kitasatosporales</taxon>
        <taxon>Streptomycetaceae</taxon>
        <taxon>Streptomyces</taxon>
    </lineage>
</organism>
<dbReference type="Pfam" id="PF01022">
    <property type="entry name" value="HTH_5"/>
    <property type="match status" value="1"/>
</dbReference>
<dbReference type="Proteomes" id="UP001523219">
    <property type="component" value="Unassembled WGS sequence"/>
</dbReference>
<dbReference type="SUPFAM" id="SSF52821">
    <property type="entry name" value="Rhodanese/Cell cycle control phosphatase"/>
    <property type="match status" value="1"/>
</dbReference>
<evidence type="ECO:0000313" key="4">
    <source>
        <dbReference type="Proteomes" id="UP001523219"/>
    </source>
</evidence>
<dbReference type="Pfam" id="PF00581">
    <property type="entry name" value="Rhodanese"/>
    <property type="match status" value="1"/>
</dbReference>
<dbReference type="EMBL" id="JAMWMR010000014">
    <property type="protein sequence ID" value="MCN9242515.1"/>
    <property type="molecule type" value="Genomic_DNA"/>
</dbReference>
<dbReference type="PROSITE" id="PS50987">
    <property type="entry name" value="HTH_ARSR_2"/>
    <property type="match status" value="1"/>
</dbReference>
<dbReference type="SMART" id="SM00450">
    <property type="entry name" value="RHOD"/>
    <property type="match status" value="1"/>
</dbReference>
<accession>A0ABT0ZG24</accession>
<dbReference type="Gene3D" id="3.40.250.10">
    <property type="entry name" value="Rhodanese-like domain"/>
    <property type="match status" value="1"/>
</dbReference>
<keyword evidence="4" id="KW-1185">Reference proteome</keyword>
<dbReference type="Gene3D" id="1.10.10.10">
    <property type="entry name" value="Winged helix-like DNA-binding domain superfamily/Winged helix DNA-binding domain"/>
    <property type="match status" value="1"/>
</dbReference>
<dbReference type="InterPro" id="IPR001307">
    <property type="entry name" value="Thiosulphate_STrfase_CS"/>
</dbReference>
<dbReference type="CDD" id="cd00090">
    <property type="entry name" value="HTH_ARSR"/>
    <property type="match status" value="1"/>
</dbReference>
<dbReference type="InterPro" id="IPR036390">
    <property type="entry name" value="WH_DNA-bd_sf"/>
</dbReference>
<protein>
    <submittedName>
        <fullName evidence="3">Metalloregulator ArsR/SmtB family transcription factor</fullName>
    </submittedName>
</protein>
<evidence type="ECO:0000313" key="3">
    <source>
        <dbReference type="EMBL" id="MCN9242515.1"/>
    </source>
</evidence>
<dbReference type="SMART" id="SM00418">
    <property type="entry name" value="HTH_ARSR"/>
    <property type="match status" value="1"/>
</dbReference>
<dbReference type="CDD" id="cd00158">
    <property type="entry name" value="RHOD"/>
    <property type="match status" value="1"/>
</dbReference>
<dbReference type="InterPro" id="IPR050229">
    <property type="entry name" value="GlpE_sulfurtransferase"/>
</dbReference>
<dbReference type="SUPFAM" id="SSF46785">
    <property type="entry name" value="Winged helix' DNA-binding domain"/>
    <property type="match status" value="1"/>
</dbReference>
<comment type="caution">
    <text evidence="3">The sequence shown here is derived from an EMBL/GenBank/DDBJ whole genome shotgun (WGS) entry which is preliminary data.</text>
</comment>
<dbReference type="NCBIfam" id="NF033788">
    <property type="entry name" value="HTH_metalloreg"/>
    <property type="match status" value="1"/>
</dbReference>
<dbReference type="PANTHER" id="PTHR43031:SF1">
    <property type="entry name" value="PYRIDINE NUCLEOTIDE-DISULPHIDE OXIDOREDUCTASE"/>
    <property type="match status" value="1"/>
</dbReference>
<dbReference type="PROSITE" id="PS00380">
    <property type="entry name" value="RHODANESE_1"/>
    <property type="match status" value="1"/>
</dbReference>
<gene>
    <name evidence="3" type="ORF">NGF19_17210</name>
</gene>
<evidence type="ECO:0000259" key="1">
    <source>
        <dbReference type="PROSITE" id="PS50206"/>
    </source>
</evidence>
<dbReference type="PANTHER" id="PTHR43031">
    <property type="entry name" value="FAD-DEPENDENT OXIDOREDUCTASE"/>
    <property type="match status" value="1"/>
</dbReference>
<dbReference type="RefSeq" id="WP_252425826.1">
    <property type="nucleotide sequence ID" value="NZ_JAMWMR010000014.1"/>
</dbReference>
<dbReference type="InterPro" id="IPR001763">
    <property type="entry name" value="Rhodanese-like_dom"/>
</dbReference>
<name>A0ABT0ZG24_9ACTN</name>
<dbReference type="InterPro" id="IPR001845">
    <property type="entry name" value="HTH_ArsR_DNA-bd_dom"/>
</dbReference>
<dbReference type="InterPro" id="IPR036873">
    <property type="entry name" value="Rhodanese-like_dom_sf"/>
</dbReference>
<dbReference type="InterPro" id="IPR036388">
    <property type="entry name" value="WH-like_DNA-bd_sf"/>
</dbReference>
<dbReference type="InterPro" id="IPR011991">
    <property type="entry name" value="ArsR-like_HTH"/>
</dbReference>
<evidence type="ECO:0000259" key="2">
    <source>
        <dbReference type="PROSITE" id="PS50987"/>
    </source>
</evidence>
<sequence length="231" mass="25175">MTEIGDRHAKARLYEAFAASGKALASGKRLELLDLLAQGERTVDALAKAAELNLTTASAHLQTLKQAGFVATRREGTRVHYRLAGDDVAHLLALLRRVAETHQAAVPVARDAYLGEDDGREVSREDLHARVRAGDVVVLDVRPADEYRAGHIPGARSIPVGELAERIDELPEDTEIVVYCRGEYCVLAHDAVRLLTDLGRRAIRLDDGMLEWRLADLPVAIGLPRAAGEPV</sequence>
<dbReference type="PRINTS" id="PR00778">
    <property type="entry name" value="HTHARSR"/>
</dbReference>